<evidence type="ECO:0000256" key="1">
    <source>
        <dbReference type="SAM" id="SignalP"/>
    </source>
</evidence>
<evidence type="ECO:0000313" key="2">
    <source>
        <dbReference type="EMBL" id="GAA4398190.1"/>
    </source>
</evidence>
<organism evidence="2 3">
    <name type="scientific">Nibrella viscosa</name>
    <dbReference type="NCBI Taxonomy" id="1084524"/>
    <lineage>
        <taxon>Bacteria</taxon>
        <taxon>Pseudomonadati</taxon>
        <taxon>Bacteroidota</taxon>
        <taxon>Cytophagia</taxon>
        <taxon>Cytophagales</taxon>
        <taxon>Spirosomataceae</taxon>
        <taxon>Nibrella</taxon>
    </lineage>
</organism>
<evidence type="ECO:0000313" key="3">
    <source>
        <dbReference type="Proteomes" id="UP001500936"/>
    </source>
</evidence>
<feature type="signal peptide" evidence="1">
    <location>
        <begin position="1"/>
        <end position="23"/>
    </location>
</feature>
<sequence length="158" mass="17509">MYVVCKKWLCLLAIVSVSISQYSCDNRQQQTDHSEETTSGNVPKITFAEKGVYNFGTITEGDTVEHSFTFVNNGSIPLIINNITASCGCTTPEWPREPIAPGAKSFIRVRFNSRGKQGEQHKTVSIFANTDPAITDLQFRVMVKPKYTVADSTQKPVS</sequence>
<dbReference type="RefSeq" id="WP_345264289.1">
    <property type="nucleotide sequence ID" value="NZ_BAABHB010000001.1"/>
</dbReference>
<proteinExistence type="predicted"/>
<dbReference type="PANTHER" id="PTHR37833:SF1">
    <property type="entry name" value="SIGNAL PEPTIDE PROTEIN"/>
    <property type="match status" value="1"/>
</dbReference>
<accession>A0ABP8JZB2</accession>
<gene>
    <name evidence="2" type="ORF">GCM10023187_08590</name>
</gene>
<feature type="chain" id="PRO_5047122655" description="DUF1573 domain-containing protein" evidence="1">
    <location>
        <begin position="24"/>
        <end position="158"/>
    </location>
</feature>
<dbReference type="InterPro" id="IPR011467">
    <property type="entry name" value="DUF1573"/>
</dbReference>
<reference evidence="3" key="1">
    <citation type="journal article" date="2019" name="Int. J. Syst. Evol. Microbiol.">
        <title>The Global Catalogue of Microorganisms (GCM) 10K type strain sequencing project: providing services to taxonomists for standard genome sequencing and annotation.</title>
        <authorList>
            <consortium name="The Broad Institute Genomics Platform"/>
            <consortium name="The Broad Institute Genome Sequencing Center for Infectious Disease"/>
            <person name="Wu L."/>
            <person name="Ma J."/>
        </authorList>
    </citation>
    <scope>NUCLEOTIDE SEQUENCE [LARGE SCALE GENOMIC DNA]</scope>
    <source>
        <strain evidence="3">JCM 17925</strain>
    </source>
</reference>
<dbReference type="Pfam" id="PF07610">
    <property type="entry name" value="DUF1573"/>
    <property type="match status" value="1"/>
</dbReference>
<keyword evidence="1" id="KW-0732">Signal</keyword>
<name>A0ABP8JZB2_9BACT</name>
<comment type="caution">
    <text evidence="2">The sequence shown here is derived from an EMBL/GenBank/DDBJ whole genome shotgun (WGS) entry which is preliminary data.</text>
</comment>
<dbReference type="Proteomes" id="UP001500936">
    <property type="component" value="Unassembled WGS sequence"/>
</dbReference>
<protein>
    <recommendedName>
        <fullName evidence="4">DUF1573 domain-containing protein</fullName>
    </recommendedName>
</protein>
<keyword evidence="3" id="KW-1185">Reference proteome</keyword>
<evidence type="ECO:0008006" key="4">
    <source>
        <dbReference type="Google" id="ProtNLM"/>
    </source>
</evidence>
<dbReference type="Gene3D" id="2.60.40.10">
    <property type="entry name" value="Immunoglobulins"/>
    <property type="match status" value="1"/>
</dbReference>
<dbReference type="PANTHER" id="PTHR37833">
    <property type="entry name" value="LIPOPROTEIN-RELATED"/>
    <property type="match status" value="1"/>
</dbReference>
<dbReference type="InterPro" id="IPR013783">
    <property type="entry name" value="Ig-like_fold"/>
</dbReference>
<dbReference type="EMBL" id="BAABHB010000001">
    <property type="protein sequence ID" value="GAA4398190.1"/>
    <property type="molecule type" value="Genomic_DNA"/>
</dbReference>